<evidence type="ECO:0000313" key="7">
    <source>
        <dbReference type="Proteomes" id="UP001149090"/>
    </source>
</evidence>
<evidence type="ECO:0000256" key="4">
    <source>
        <dbReference type="SAM" id="Phobius"/>
    </source>
</evidence>
<dbReference type="PROSITE" id="PS50176">
    <property type="entry name" value="ARM_REPEAT"/>
    <property type="match status" value="1"/>
</dbReference>
<dbReference type="SUPFAM" id="SSF48371">
    <property type="entry name" value="ARM repeat"/>
    <property type="match status" value="2"/>
</dbReference>
<dbReference type="Gene3D" id="1.25.10.10">
    <property type="entry name" value="Leucine-rich Repeat Variant"/>
    <property type="match status" value="2"/>
</dbReference>
<dbReference type="Pfam" id="PF04826">
    <property type="entry name" value="Arm_2"/>
    <property type="match status" value="1"/>
</dbReference>
<dbReference type="EMBL" id="JAPDFW010000001">
    <property type="protein sequence ID" value="KAJ5080792.1"/>
    <property type="molecule type" value="Genomic_DNA"/>
</dbReference>
<dbReference type="SMART" id="SM00185">
    <property type="entry name" value="ARM"/>
    <property type="match status" value="6"/>
</dbReference>
<dbReference type="PANTHER" id="PTHR46241:SF1">
    <property type="entry name" value="OUTER DYNEIN ARM-DOCKING COMPLEX SUBUNIT 2"/>
    <property type="match status" value="1"/>
</dbReference>
<evidence type="ECO:0000256" key="1">
    <source>
        <dbReference type="ARBA" id="ARBA00010553"/>
    </source>
</evidence>
<feature type="transmembrane region" description="Helical" evidence="4">
    <location>
        <begin position="15"/>
        <end position="33"/>
    </location>
</feature>
<dbReference type="InterPro" id="IPR011989">
    <property type="entry name" value="ARM-like"/>
</dbReference>
<dbReference type="InterPro" id="IPR016024">
    <property type="entry name" value="ARM-type_fold"/>
</dbReference>
<dbReference type="PANTHER" id="PTHR46241">
    <property type="entry name" value="ARMADILLO REPEAT-CONTAINING PROTEIN 4 ARMC4"/>
    <property type="match status" value="1"/>
</dbReference>
<name>A0A9Q0LXH3_ANAIG</name>
<evidence type="ECO:0000256" key="3">
    <source>
        <dbReference type="SAM" id="Coils"/>
    </source>
</evidence>
<dbReference type="InterPro" id="IPR000225">
    <property type="entry name" value="Armadillo"/>
</dbReference>
<evidence type="ECO:0000259" key="5">
    <source>
        <dbReference type="Pfam" id="PF04826"/>
    </source>
</evidence>
<keyword evidence="4" id="KW-0472">Membrane</keyword>
<organism evidence="6 7">
    <name type="scientific">Anaeramoeba ignava</name>
    <name type="common">Anaerobic marine amoeba</name>
    <dbReference type="NCBI Taxonomy" id="1746090"/>
    <lineage>
        <taxon>Eukaryota</taxon>
        <taxon>Metamonada</taxon>
        <taxon>Anaeramoebidae</taxon>
        <taxon>Anaeramoeba</taxon>
    </lineage>
</organism>
<protein>
    <submittedName>
        <fullName evidence="6">Armadillo repeat-containing protein 4 armc4</fullName>
    </submittedName>
</protein>
<gene>
    <name evidence="6" type="ORF">M0811_13771</name>
</gene>
<evidence type="ECO:0000256" key="2">
    <source>
        <dbReference type="PROSITE-ProRule" id="PRU00259"/>
    </source>
</evidence>
<dbReference type="InterPro" id="IPR006911">
    <property type="entry name" value="ARM-rpt_dom"/>
</dbReference>
<dbReference type="Proteomes" id="UP001149090">
    <property type="component" value="Unassembled WGS sequence"/>
</dbReference>
<feature type="repeat" description="ARM" evidence="2">
    <location>
        <begin position="432"/>
        <end position="474"/>
    </location>
</feature>
<feature type="coiled-coil region" evidence="3">
    <location>
        <begin position="49"/>
        <end position="76"/>
    </location>
</feature>
<dbReference type="OrthoDB" id="1683831at2759"/>
<keyword evidence="4" id="KW-0812">Transmembrane</keyword>
<feature type="domain" description="Armadillo repeat-containing" evidence="5">
    <location>
        <begin position="391"/>
        <end position="471"/>
    </location>
</feature>
<proteinExistence type="inferred from homology"/>
<reference evidence="6" key="1">
    <citation type="submission" date="2022-10" db="EMBL/GenBank/DDBJ databases">
        <title>Novel sulphate-reducing endosymbionts in the free-living metamonad Anaeramoeba.</title>
        <authorList>
            <person name="Jerlstrom-Hultqvist J."/>
            <person name="Cepicka I."/>
            <person name="Gallot-Lavallee L."/>
            <person name="Salas-Leiva D."/>
            <person name="Curtis B.A."/>
            <person name="Zahonova K."/>
            <person name="Pipaliya S."/>
            <person name="Dacks J."/>
            <person name="Roger A.J."/>
        </authorList>
    </citation>
    <scope>NUCLEOTIDE SEQUENCE</scope>
    <source>
        <strain evidence="6">BMAN</strain>
    </source>
</reference>
<keyword evidence="3" id="KW-0175">Coiled coil</keyword>
<accession>A0A9Q0LXH3</accession>
<keyword evidence="7" id="KW-1185">Reference proteome</keyword>
<keyword evidence="4" id="KW-1133">Transmembrane helix</keyword>
<evidence type="ECO:0000313" key="6">
    <source>
        <dbReference type="EMBL" id="KAJ5080792.1"/>
    </source>
</evidence>
<comment type="caution">
    <text evidence="6">The sequence shown here is derived from an EMBL/GenBank/DDBJ whole genome shotgun (WGS) entry which is preliminary data.</text>
</comment>
<dbReference type="AlphaFoldDB" id="A0A9Q0LXH3"/>
<comment type="similarity">
    <text evidence="1">Belongs to the eutherian X-chromosome-specific Armcx family.</text>
</comment>
<sequence length="567" mass="64717">MEKENTEKSNGKSKLKIFVIGGIIVGIGSYLAYKYFKKSNIDSIPIIKELEKEAQIEFIENLNKQMNDEKLNETDQFEIFEAVFNQIPTLKNEASILDKFLDFSLISLKFKKNVNYMLQNDNIEILIKTLKTLSEQEKKEISTIKKNIEIFQNLTKLKKNTEIIEKFIEFKGTEILSNLIEDDNKELQFASIQCISWMAEYNPRIIHEISTKSFLKRLLNLIQVDDIEFQSWVCSLLNDCIMQNKYTIEDITEDTVRILVSLTQNKDIKAKCDSLLVLSSLSLINEDFSVRLCKNENLLSVVEKHFLANNDGSPEAQKLVFSGASFIYAVAMASDENKILIRDSQVIPLLLENLDKTKSKVYREVIHATKACTISSRNTKNVDIMIELGMLEKILSRIDEFTDPDVLADAAVIIGNCAYADENYREKIREVGGLDLLLQFIRSEQEKVKSNAICALSNCAMNEQNQKQIKKTDSLSIVVELLESQNVFVLIGAVITIRNIARFSGEKPSQFWMSTVDDLVNLGVVPKLLALLNSEDQSLQQIVSETLIYLSNHPRVDQEIRNIAQYK</sequence>